<sequence length="97" mass="10455">MTQPLSWIRDGEKLLLSGELDQDYLNPLWDARDQAMQGVTCIDLGGISRVDTAGVALLAHLVAAGKKQGLQVSLAGISDNVITLAQLYNLPQDVLPR</sequence>
<dbReference type="Proteomes" id="UP000683497">
    <property type="component" value="Chromosome"/>
</dbReference>
<keyword evidence="3" id="KW-1185">Reference proteome</keyword>
<name>A0ABX8JV64_9ENTR</name>
<dbReference type="InterPro" id="IPR052746">
    <property type="entry name" value="MlaB_ABC_Transporter"/>
</dbReference>
<dbReference type="NCBIfam" id="NF033618">
    <property type="entry name" value="mlaB_1"/>
    <property type="match status" value="1"/>
</dbReference>
<evidence type="ECO:0000259" key="1">
    <source>
        <dbReference type="PROSITE" id="PS50801"/>
    </source>
</evidence>
<dbReference type="RefSeq" id="WP_040073880.1">
    <property type="nucleotide sequence ID" value="NZ_CP071383.1"/>
</dbReference>
<dbReference type="PANTHER" id="PTHR35849:SF1">
    <property type="entry name" value="INTERMEMBRANE PHOSPHOLIPID TRANSPORT SYSTEM BINDING PROTEIN MLAB"/>
    <property type="match status" value="1"/>
</dbReference>
<dbReference type="PANTHER" id="PTHR35849">
    <property type="entry name" value="BLR2341 PROTEIN"/>
    <property type="match status" value="1"/>
</dbReference>
<dbReference type="SUPFAM" id="SSF52091">
    <property type="entry name" value="SpoIIaa-like"/>
    <property type="match status" value="1"/>
</dbReference>
<dbReference type="InterPro" id="IPR058548">
    <property type="entry name" value="MlaB-like_STAS"/>
</dbReference>
<dbReference type="PROSITE" id="PS50801">
    <property type="entry name" value="STAS"/>
    <property type="match status" value="1"/>
</dbReference>
<gene>
    <name evidence="2" type="primary">mlaB</name>
    <name evidence="2" type="ORF">KQ929_02115</name>
</gene>
<dbReference type="InterPro" id="IPR036513">
    <property type="entry name" value="STAS_dom_sf"/>
</dbReference>
<dbReference type="InterPro" id="IPR049743">
    <property type="entry name" value="MlaB"/>
</dbReference>
<proteinExistence type="predicted"/>
<reference evidence="2 3" key="1">
    <citation type="submission" date="2021-06" db="EMBL/GenBank/DDBJ databases">
        <title>Leclercia pneumoniae sp. nov.</title>
        <authorList>
            <person name="Hoenemann M."/>
            <person name="Viehweger A."/>
            <person name="Dietze N."/>
        </authorList>
    </citation>
    <scope>NUCLEOTIDE SEQUENCE [LARGE SCALE GENOMIC DNA]</scope>
    <source>
        <strain evidence="3">49125</strain>
    </source>
</reference>
<evidence type="ECO:0000313" key="3">
    <source>
        <dbReference type="Proteomes" id="UP000683497"/>
    </source>
</evidence>
<evidence type="ECO:0000313" key="2">
    <source>
        <dbReference type="EMBL" id="QWW80080.1"/>
    </source>
</evidence>
<protein>
    <submittedName>
        <fullName evidence="2">Lipid asymmetry maintenance protein MlaB</fullName>
    </submittedName>
</protein>
<dbReference type="Pfam" id="PF13466">
    <property type="entry name" value="STAS_2"/>
    <property type="match status" value="1"/>
</dbReference>
<accession>A0ABX8JV64</accession>
<feature type="domain" description="STAS" evidence="1">
    <location>
        <begin position="14"/>
        <end position="97"/>
    </location>
</feature>
<dbReference type="InterPro" id="IPR002645">
    <property type="entry name" value="STAS_dom"/>
</dbReference>
<dbReference type="Gene3D" id="3.30.750.24">
    <property type="entry name" value="STAS domain"/>
    <property type="match status" value="1"/>
</dbReference>
<organism evidence="2 3">
    <name type="scientific">Leclercia pneumoniae</name>
    <dbReference type="NCBI Taxonomy" id="2815358"/>
    <lineage>
        <taxon>Bacteria</taxon>
        <taxon>Pseudomonadati</taxon>
        <taxon>Pseudomonadota</taxon>
        <taxon>Gammaproteobacteria</taxon>
        <taxon>Enterobacterales</taxon>
        <taxon>Enterobacteriaceae</taxon>
        <taxon>Leclercia</taxon>
    </lineage>
</organism>
<dbReference type="EMBL" id="CP076838">
    <property type="protein sequence ID" value="QWW80080.1"/>
    <property type="molecule type" value="Genomic_DNA"/>
</dbReference>